<proteinExistence type="predicted"/>
<dbReference type="STRING" id="1688.BCUN_0428"/>
<accession>A0A087B4H9</accession>
<dbReference type="InterPro" id="IPR010359">
    <property type="entry name" value="IrrE_HExxH"/>
</dbReference>
<dbReference type="EMBL" id="JGYV01000001">
    <property type="protein sequence ID" value="KFI65929.1"/>
    <property type="molecule type" value="Genomic_DNA"/>
</dbReference>
<comment type="caution">
    <text evidence="2">The sequence shown here is derived from an EMBL/GenBank/DDBJ whole genome shotgun (WGS) entry which is preliminary data.</text>
</comment>
<dbReference type="Pfam" id="PF06114">
    <property type="entry name" value="Peptidase_M78"/>
    <property type="match status" value="1"/>
</dbReference>
<evidence type="ECO:0000259" key="1">
    <source>
        <dbReference type="Pfam" id="PF06114"/>
    </source>
</evidence>
<evidence type="ECO:0000313" key="3">
    <source>
        <dbReference type="Proteomes" id="UP000029067"/>
    </source>
</evidence>
<dbReference type="AlphaFoldDB" id="A0A087B4H9"/>
<name>A0A087B4H9_9BIFI</name>
<sequence length="112" mass="12881">MPIADEHIQGMWIPDDRMIILDNRLTDTERKCVLAHEVSHARHGDGGCQEDKWAERRADMEAAGMLIDPTHYAALETICDNPVWLAHELDVMPWVIHAFRERLHHNPALAIQ</sequence>
<gene>
    <name evidence="2" type="ORF">BCUN_0428</name>
</gene>
<dbReference type="Proteomes" id="UP000029067">
    <property type="component" value="Unassembled WGS sequence"/>
</dbReference>
<dbReference type="eggNOG" id="ENOG5031YIR">
    <property type="taxonomic scope" value="Bacteria"/>
</dbReference>
<organism evidence="2 3">
    <name type="scientific">Bifidobacterium cuniculi</name>
    <dbReference type="NCBI Taxonomy" id="1688"/>
    <lineage>
        <taxon>Bacteria</taxon>
        <taxon>Bacillati</taxon>
        <taxon>Actinomycetota</taxon>
        <taxon>Actinomycetes</taxon>
        <taxon>Bifidobacteriales</taxon>
        <taxon>Bifidobacteriaceae</taxon>
        <taxon>Bifidobacterium</taxon>
    </lineage>
</organism>
<protein>
    <recommendedName>
        <fullName evidence="1">IrrE N-terminal-like domain-containing protein</fullName>
    </recommendedName>
</protein>
<feature type="domain" description="IrrE N-terminal-like" evidence="1">
    <location>
        <begin position="14"/>
        <end position="51"/>
    </location>
</feature>
<evidence type="ECO:0000313" key="2">
    <source>
        <dbReference type="EMBL" id="KFI65929.1"/>
    </source>
</evidence>
<keyword evidence="3" id="KW-1185">Reference proteome</keyword>
<reference evidence="2 3" key="1">
    <citation type="submission" date="2014-03" db="EMBL/GenBank/DDBJ databases">
        <title>Genomics of Bifidobacteria.</title>
        <authorList>
            <person name="Ventura M."/>
            <person name="Milani C."/>
            <person name="Lugli G.A."/>
        </authorList>
    </citation>
    <scope>NUCLEOTIDE SEQUENCE [LARGE SCALE GENOMIC DNA]</scope>
    <source>
        <strain evidence="2 3">LMG 10738</strain>
    </source>
</reference>